<comment type="caution">
    <text evidence="2">The sequence shown here is derived from an EMBL/GenBank/DDBJ whole genome shotgun (WGS) entry which is preliminary data.</text>
</comment>
<dbReference type="EMBL" id="JAAGVY010000054">
    <property type="protein sequence ID" value="NEN25441.1"/>
    <property type="molecule type" value="Genomic_DNA"/>
</dbReference>
<dbReference type="RefSeq" id="WP_163286897.1">
    <property type="nucleotide sequence ID" value="NZ_JAAGVY010000054.1"/>
</dbReference>
<keyword evidence="3" id="KW-1185">Reference proteome</keyword>
<evidence type="ECO:0000313" key="3">
    <source>
        <dbReference type="Proteomes" id="UP000486602"/>
    </source>
</evidence>
<gene>
    <name evidence="2" type="ORF">G3O08_18275</name>
</gene>
<protein>
    <submittedName>
        <fullName evidence="2">Uncharacterized protein</fullName>
    </submittedName>
</protein>
<evidence type="ECO:0000313" key="2">
    <source>
        <dbReference type="EMBL" id="NEN25441.1"/>
    </source>
</evidence>
<dbReference type="Proteomes" id="UP000486602">
    <property type="component" value="Unassembled WGS sequence"/>
</dbReference>
<reference evidence="2 3" key="1">
    <citation type="submission" date="2020-02" db="EMBL/GenBank/DDBJ databases">
        <title>Out from the shadows clarifying the taxonomy of the family Cryomorphaceae and related taxa by utilizing the GTDB taxonomic framework.</title>
        <authorList>
            <person name="Bowman J.P."/>
        </authorList>
    </citation>
    <scope>NUCLEOTIDE SEQUENCE [LARGE SCALE GENOMIC DNA]</scope>
    <source>
        <strain evidence="2 3">QSSC 1-22</strain>
    </source>
</reference>
<accession>A0A7K3WWM3</accession>
<proteinExistence type="predicted"/>
<evidence type="ECO:0000256" key="1">
    <source>
        <dbReference type="SAM" id="MobiDB-lite"/>
    </source>
</evidence>
<organism evidence="2 3">
    <name type="scientific">Cryomorpha ignava</name>
    <dbReference type="NCBI Taxonomy" id="101383"/>
    <lineage>
        <taxon>Bacteria</taxon>
        <taxon>Pseudomonadati</taxon>
        <taxon>Bacteroidota</taxon>
        <taxon>Flavobacteriia</taxon>
        <taxon>Flavobacteriales</taxon>
        <taxon>Cryomorphaceae</taxon>
        <taxon>Cryomorpha</taxon>
    </lineage>
</organism>
<name>A0A7K3WWM3_9FLAO</name>
<sequence length="48" mass="5555">MKRTRSRIGSLKDRVKSGTKKTMNSLNGGIEKMEQDYELVFKVKKSHL</sequence>
<dbReference type="AlphaFoldDB" id="A0A7K3WWM3"/>
<feature type="region of interest" description="Disordered" evidence="1">
    <location>
        <begin position="1"/>
        <end position="27"/>
    </location>
</feature>